<accession>A0AA40BZ13</accession>
<evidence type="ECO:0000259" key="3">
    <source>
        <dbReference type="PROSITE" id="PS50157"/>
    </source>
</evidence>
<dbReference type="GO" id="GO:0005634">
    <property type="term" value="C:nucleus"/>
    <property type="evidence" value="ECO:0007669"/>
    <property type="project" value="TreeGrafter"/>
</dbReference>
<evidence type="ECO:0000256" key="1">
    <source>
        <dbReference type="PROSITE-ProRule" id="PRU00042"/>
    </source>
</evidence>
<dbReference type="GO" id="GO:0006357">
    <property type="term" value="P:regulation of transcription by RNA polymerase II"/>
    <property type="evidence" value="ECO:0007669"/>
    <property type="project" value="TreeGrafter"/>
</dbReference>
<dbReference type="GO" id="GO:0008270">
    <property type="term" value="F:zinc ion binding"/>
    <property type="evidence" value="ECO:0007669"/>
    <property type="project" value="UniProtKB-KW"/>
</dbReference>
<proteinExistence type="predicted"/>
<feature type="compositionally biased region" description="Polar residues" evidence="2">
    <location>
        <begin position="224"/>
        <end position="239"/>
    </location>
</feature>
<feature type="region of interest" description="Disordered" evidence="2">
    <location>
        <begin position="206"/>
        <end position="245"/>
    </location>
</feature>
<dbReference type="SMART" id="SM00355">
    <property type="entry name" value="ZnF_C2H2"/>
    <property type="match status" value="3"/>
</dbReference>
<keyword evidence="5" id="KW-1185">Reference proteome</keyword>
<keyword evidence="1" id="KW-0863">Zinc-finger</keyword>
<dbReference type="PANTHER" id="PTHR46179:SF19">
    <property type="entry name" value="C2H2 FINGER DOMAIN TRANSCRIPTION FACTOR (EUROFUNG)-RELATED"/>
    <property type="match status" value="1"/>
</dbReference>
<gene>
    <name evidence="4" type="primary">opa</name>
    <name evidence="4" type="ORF">DIS24_g11582</name>
</gene>
<dbReference type="InterPro" id="IPR036236">
    <property type="entry name" value="Znf_C2H2_sf"/>
</dbReference>
<sequence length="373" mass="40969">LRHVELRTSPQPYILQLPGAPFWPLDLADRVSPLTRPPPTPVTRSNDLLKIVHAHPNQPLTGPFLLLQPVLIQHLLAAAAASLVQDYHLTLMPSRMSTGYYYNEADLAMMDMFPGSTCQPSSSAMYAPCQMQQMAPRQLLDARPHPIAMNGYVPHQQSPALPAHGSFPQQEYWTPQHSMAPQPSLAVPSLPPYATPTMAYAQPQAMTPESTLPSSYTLVPRGSRSPSASTGAFSPQPSVDGSVAEYSRSISPSANSADLRAYGYLNKNGTWTCAYPGCTSKAVFTRGCDLRKHHKRHTKSFFCRHEGCPQATGGGFSSKKDLARHEAKHNPGVVCEWDGCERIFSRVDNMRDHVKRIHLKGARPVPGKRTTTA</sequence>
<feature type="non-terminal residue" evidence="4">
    <location>
        <position position="1"/>
    </location>
</feature>
<dbReference type="InterPro" id="IPR013087">
    <property type="entry name" value="Znf_C2H2_type"/>
</dbReference>
<reference evidence="4" key="1">
    <citation type="submission" date="2023-06" db="EMBL/GenBank/DDBJ databases">
        <title>Multi-omics analyses reveal the molecular pathogenesis toolkit of Lasiodiplodia hormozganensis, a cross-kingdom pathogen.</title>
        <authorList>
            <person name="Felix C."/>
            <person name="Meneses R."/>
            <person name="Goncalves M.F.M."/>
            <person name="Tilleman L."/>
            <person name="Duarte A.S."/>
            <person name="Jorrin-Novo J.V."/>
            <person name="Van De Peer Y."/>
            <person name="Deforce D."/>
            <person name="Van Nieuwerburgh F."/>
            <person name="Esteves A.C."/>
            <person name="Alves A."/>
        </authorList>
    </citation>
    <scope>NUCLEOTIDE SEQUENCE</scope>
    <source>
        <strain evidence="4">CBS 339.90</strain>
    </source>
</reference>
<dbReference type="PROSITE" id="PS00028">
    <property type="entry name" value="ZINC_FINGER_C2H2_1"/>
    <property type="match status" value="1"/>
</dbReference>
<dbReference type="Proteomes" id="UP001175001">
    <property type="component" value="Unassembled WGS sequence"/>
</dbReference>
<dbReference type="SUPFAM" id="SSF57667">
    <property type="entry name" value="beta-beta-alpha zinc fingers"/>
    <property type="match status" value="1"/>
</dbReference>
<feature type="compositionally biased region" description="Polar residues" evidence="2">
    <location>
        <begin position="206"/>
        <end position="217"/>
    </location>
</feature>
<dbReference type="Gene3D" id="3.30.160.60">
    <property type="entry name" value="Classic Zinc Finger"/>
    <property type="match status" value="1"/>
</dbReference>
<name>A0AA40BZ13_9PEZI</name>
<feature type="domain" description="C2H2-type" evidence="3">
    <location>
        <begin position="333"/>
        <end position="358"/>
    </location>
</feature>
<comment type="caution">
    <text evidence="4">The sequence shown here is derived from an EMBL/GenBank/DDBJ whole genome shotgun (WGS) entry which is preliminary data.</text>
</comment>
<organism evidence="4 5">
    <name type="scientific">Lasiodiplodia hormozganensis</name>
    <dbReference type="NCBI Taxonomy" id="869390"/>
    <lineage>
        <taxon>Eukaryota</taxon>
        <taxon>Fungi</taxon>
        <taxon>Dikarya</taxon>
        <taxon>Ascomycota</taxon>
        <taxon>Pezizomycotina</taxon>
        <taxon>Dothideomycetes</taxon>
        <taxon>Dothideomycetes incertae sedis</taxon>
        <taxon>Botryosphaeriales</taxon>
        <taxon>Botryosphaeriaceae</taxon>
        <taxon>Lasiodiplodia</taxon>
    </lineage>
</organism>
<dbReference type="PANTHER" id="PTHR46179">
    <property type="entry name" value="ZINC FINGER PROTEIN"/>
    <property type="match status" value="1"/>
</dbReference>
<dbReference type="EMBL" id="JAUJDW010000176">
    <property type="protein sequence ID" value="KAK0618725.1"/>
    <property type="molecule type" value="Genomic_DNA"/>
</dbReference>
<dbReference type="AlphaFoldDB" id="A0AA40BZ13"/>
<dbReference type="InterPro" id="IPR051061">
    <property type="entry name" value="Zinc_finger_trans_reg"/>
</dbReference>
<evidence type="ECO:0000256" key="2">
    <source>
        <dbReference type="SAM" id="MobiDB-lite"/>
    </source>
</evidence>
<dbReference type="PROSITE" id="PS50157">
    <property type="entry name" value="ZINC_FINGER_C2H2_2"/>
    <property type="match status" value="1"/>
</dbReference>
<keyword evidence="1" id="KW-0862">Zinc</keyword>
<evidence type="ECO:0000313" key="4">
    <source>
        <dbReference type="EMBL" id="KAK0618725.1"/>
    </source>
</evidence>
<evidence type="ECO:0000313" key="5">
    <source>
        <dbReference type="Proteomes" id="UP001175001"/>
    </source>
</evidence>
<protein>
    <submittedName>
        <fullName evidence="4">Pair-rule protein odd-paired</fullName>
    </submittedName>
</protein>
<keyword evidence="1" id="KW-0479">Metal-binding</keyword>